<feature type="domain" description="Cryptochrome/DNA photolyase FAD-binding" evidence="4">
    <location>
        <begin position="74"/>
        <end position="214"/>
    </location>
</feature>
<gene>
    <name evidence="5" type="ORF">BHD05_03935</name>
</gene>
<dbReference type="OrthoDB" id="9772484at2"/>
<dbReference type="GO" id="GO:0071949">
    <property type="term" value="F:FAD binding"/>
    <property type="evidence" value="ECO:0007669"/>
    <property type="project" value="TreeGrafter"/>
</dbReference>
<dbReference type="EMBL" id="CP017146">
    <property type="protein sequence ID" value="QHO68913.1"/>
    <property type="molecule type" value="Genomic_DNA"/>
</dbReference>
<dbReference type="KEGG" id="mant:BHD05_03935"/>
<dbReference type="PANTHER" id="PTHR11455:SF9">
    <property type="entry name" value="CRYPTOCHROME CIRCADIAN CLOCK 5 ISOFORM X1"/>
    <property type="match status" value="1"/>
</dbReference>
<evidence type="ECO:0000259" key="4">
    <source>
        <dbReference type="Pfam" id="PF03441"/>
    </source>
</evidence>
<dbReference type="Pfam" id="PF03441">
    <property type="entry name" value="FAD_binding_7"/>
    <property type="match status" value="1"/>
</dbReference>
<dbReference type="InterPro" id="IPR005101">
    <property type="entry name" value="Cryptochr/Photolyase_FAD-bd"/>
</dbReference>
<comment type="cofactor">
    <cofactor evidence="3">
        <name>FAD</name>
        <dbReference type="ChEBI" id="CHEBI:57692"/>
    </cofactor>
    <text evidence="3">Binds 1 FAD per subunit.</text>
</comment>
<name>A0A7L5AES0_9MICO</name>
<dbReference type="GO" id="GO:0003904">
    <property type="term" value="F:deoxyribodipyrimidine photo-lyase activity"/>
    <property type="evidence" value="ECO:0007669"/>
    <property type="project" value="TreeGrafter"/>
</dbReference>
<evidence type="ECO:0000256" key="1">
    <source>
        <dbReference type="ARBA" id="ARBA00022630"/>
    </source>
</evidence>
<dbReference type="InterPro" id="IPR002081">
    <property type="entry name" value="Cryptochrome/DNA_photolyase_1"/>
</dbReference>
<feature type="binding site" evidence="3">
    <location>
        <position position="25"/>
    </location>
    <ligand>
        <name>FAD</name>
        <dbReference type="ChEBI" id="CHEBI:57692"/>
    </ligand>
</feature>
<accession>A0A7L5AES0</accession>
<dbReference type="PANTHER" id="PTHR11455">
    <property type="entry name" value="CRYPTOCHROME"/>
    <property type="match status" value="1"/>
</dbReference>
<dbReference type="Gene3D" id="1.25.40.80">
    <property type="match status" value="1"/>
</dbReference>
<proteinExistence type="predicted"/>
<dbReference type="GO" id="GO:0003677">
    <property type="term" value="F:DNA binding"/>
    <property type="evidence" value="ECO:0007669"/>
    <property type="project" value="TreeGrafter"/>
</dbReference>
<dbReference type="Proteomes" id="UP000464507">
    <property type="component" value="Chromosome"/>
</dbReference>
<evidence type="ECO:0000313" key="6">
    <source>
        <dbReference type="Proteomes" id="UP000464507"/>
    </source>
</evidence>
<keyword evidence="6" id="KW-1185">Reference proteome</keyword>
<dbReference type="SUPFAM" id="SSF48173">
    <property type="entry name" value="Cryptochrome/photolyase FAD-binding domain"/>
    <property type="match status" value="1"/>
</dbReference>
<feature type="binding site" evidence="3">
    <location>
        <begin position="176"/>
        <end position="178"/>
    </location>
    <ligand>
        <name>FAD</name>
        <dbReference type="ChEBI" id="CHEBI:57692"/>
    </ligand>
</feature>
<protein>
    <recommendedName>
        <fullName evidence="4">Cryptochrome/DNA photolyase FAD-binding domain-containing protein</fullName>
    </recommendedName>
</protein>
<dbReference type="AlphaFoldDB" id="A0A7L5AES0"/>
<organism evidence="5 6">
    <name type="scientific">Marisediminicola antarctica</name>
    <dbReference type="NCBI Taxonomy" id="674079"/>
    <lineage>
        <taxon>Bacteria</taxon>
        <taxon>Bacillati</taxon>
        <taxon>Actinomycetota</taxon>
        <taxon>Actinomycetes</taxon>
        <taxon>Micrococcales</taxon>
        <taxon>Microbacteriaceae</taxon>
        <taxon>Marisediminicola</taxon>
    </lineage>
</organism>
<evidence type="ECO:0000256" key="2">
    <source>
        <dbReference type="ARBA" id="ARBA00022827"/>
    </source>
</evidence>
<feature type="binding site" evidence="3">
    <location>
        <position position="74"/>
    </location>
    <ligand>
        <name>FAD</name>
        <dbReference type="ChEBI" id="CHEBI:57692"/>
    </ligand>
</feature>
<evidence type="ECO:0000256" key="3">
    <source>
        <dbReference type="PIRSR" id="PIRSR602081-1"/>
    </source>
</evidence>
<dbReference type="RefSeq" id="WP_161885274.1">
    <property type="nucleotide sequence ID" value="NZ_CP017146.1"/>
</dbReference>
<dbReference type="InterPro" id="IPR036134">
    <property type="entry name" value="Crypto/Photolyase_FAD-like_sf"/>
</dbReference>
<keyword evidence="2 3" id="KW-0274">FAD</keyword>
<keyword evidence="1 3" id="KW-0285">Flavoprotein</keyword>
<reference evidence="5 6" key="1">
    <citation type="submission" date="2016-09" db="EMBL/GenBank/DDBJ databases">
        <title>Complete genome sequence of microbes from the polar regions.</title>
        <authorList>
            <person name="Liao L."/>
            <person name="Chen B."/>
        </authorList>
    </citation>
    <scope>NUCLEOTIDE SEQUENCE [LARGE SCALE GENOMIC DNA]</scope>
    <source>
        <strain evidence="5 6">ZS314</strain>
    </source>
</reference>
<dbReference type="Gene3D" id="1.10.579.10">
    <property type="entry name" value="DNA Cyclobutane Dipyrimidine Photolyase, subunit A, domain 3"/>
    <property type="match status" value="1"/>
</dbReference>
<sequence length="420" mass="45506">MTLDATRAEGLARLADFVPRAGRAYAAERNLDRGPADRTNVSTLSPWVRHRLVTEADAVGAVLQRHSLDSASKFVQEVYWRTYWKGWLELRPSVWARYAAAVEPALTGLSAAQRASYDAAVTGHTGIEGFDDWARELVDTGYLHNHARMWFASIWIFTLRLPWQLGADFFLRHLLDGDPASNTLSWRWVGGLQTVGKTYLATTQNIEFATEGRFHPRGLATHAIALDDDAPAPTPLAAPQPEPLPTGRVALLLHEDDLNAESLASGLEAAGAQVVAVAAPSAGEPRSPLSLLSAEGFTAASVPEPSSPLAVEFTAGALADGRDRAGAHFATGTDALDAPTASAVLPWLRAHNVTALVTPYAPVGAVRDRLDRLASDLAAEGVTLTRVLRPWDAQAWPHATRGFFSFRERIPALLREQQIR</sequence>
<evidence type="ECO:0000313" key="5">
    <source>
        <dbReference type="EMBL" id="QHO68913.1"/>
    </source>
</evidence>